<dbReference type="NCBIfam" id="TIGR00797">
    <property type="entry name" value="matE"/>
    <property type="match status" value="1"/>
</dbReference>
<evidence type="ECO:0000313" key="8">
    <source>
        <dbReference type="RefSeq" id="XP_030041830.1"/>
    </source>
</evidence>
<dbReference type="KEGG" id="muo:115456715"/>
<proteinExistence type="inferred from homology"/>
<comment type="subcellular location">
    <subcellularLocation>
        <location evidence="1">Membrane</location>
        <topology evidence="1">Multi-pass membrane protein</topology>
    </subcellularLocation>
</comment>
<protein>
    <recommendedName>
        <fullName evidence="6">Multidrug and toxin extrusion protein</fullName>
    </recommendedName>
</protein>
<dbReference type="InterPro" id="IPR045069">
    <property type="entry name" value="MATE_euk"/>
</dbReference>
<feature type="transmembrane region" description="Helical" evidence="6">
    <location>
        <begin position="237"/>
        <end position="258"/>
    </location>
</feature>
<dbReference type="CDD" id="cd13132">
    <property type="entry name" value="MATE_eukaryotic"/>
    <property type="match status" value="1"/>
</dbReference>
<dbReference type="InParanoid" id="A0A6P7WUC0"/>
<evidence type="ECO:0000256" key="5">
    <source>
        <dbReference type="ARBA" id="ARBA00023136"/>
    </source>
</evidence>
<keyword evidence="7" id="KW-1185">Reference proteome</keyword>
<name>A0A6P7WUC0_9AMPH</name>
<dbReference type="PRINTS" id="PR00173">
    <property type="entry name" value="EDTRNSPORT"/>
</dbReference>
<dbReference type="GO" id="GO:0016020">
    <property type="term" value="C:membrane"/>
    <property type="evidence" value="ECO:0007669"/>
    <property type="project" value="UniProtKB-SubCell"/>
</dbReference>
<dbReference type="PANTHER" id="PTHR11206">
    <property type="entry name" value="MULTIDRUG RESISTANCE PROTEIN"/>
    <property type="match status" value="1"/>
</dbReference>
<comment type="similarity">
    <text evidence="2 6">Belongs to the multi antimicrobial extrusion (MATE) (TC 2.A.66.1) family.</text>
</comment>
<feature type="transmembrane region" description="Helical" evidence="6">
    <location>
        <begin position="12"/>
        <end position="40"/>
    </location>
</feature>
<keyword evidence="4 6" id="KW-1133">Transmembrane helix</keyword>
<organism evidence="7 8">
    <name type="scientific">Microcaecilia unicolor</name>
    <dbReference type="NCBI Taxonomy" id="1415580"/>
    <lineage>
        <taxon>Eukaryota</taxon>
        <taxon>Metazoa</taxon>
        <taxon>Chordata</taxon>
        <taxon>Craniata</taxon>
        <taxon>Vertebrata</taxon>
        <taxon>Euteleostomi</taxon>
        <taxon>Amphibia</taxon>
        <taxon>Gymnophiona</taxon>
        <taxon>Siphonopidae</taxon>
        <taxon>Microcaecilia</taxon>
    </lineage>
</organism>
<feature type="transmembrane region" description="Helical" evidence="6">
    <location>
        <begin position="123"/>
        <end position="145"/>
    </location>
</feature>
<evidence type="ECO:0000313" key="7">
    <source>
        <dbReference type="Proteomes" id="UP000515156"/>
    </source>
</evidence>
<keyword evidence="3 6" id="KW-0812">Transmembrane</keyword>
<evidence type="ECO:0000256" key="1">
    <source>
        <dbReference type="ARBA" id="ARBA00004141"/>
    </source>
</evidence>
<evidence type="ECO:0000256" key="3">
    <source>
        <dbReference type="ARBA" id="ARBA00022692"/>
    </source>
</evidence>
<dbReference type="InterPro" id="IPR002528">
    <property type="entry name" value="MATE_fam"/>
</dbReference>
<feature type="transmembrane region" description="Helical" evidence="6">
    <location>
        <begin position="157"/>
        <end position="176"/>
    </location>
</feature>
<feature type="transmembrane region" description="Helical" evidence="6">
    <location>
        <begin position="52"/>
        <end position="74"/>
    </location>
</feature>
<evidence type="ECO:0000256" key="4">
    <source>
        <dbReference type="ARBA" id="ARBA00022989"/>
    </source>
</evidence>
<dbReference type="GeneID" id="115456715"/>
<sequence>MAGEYRQEARELLALAAPAVINITGISVGAGLASACDTLISQTYGGKNLKRVGIILQRGILILLLFCFPCWAFFINTESILLLFRQDPTVARLTQMYVMVFVPALPATFLYHLQARYLQNQGIIFPQVLTGVVANVLNALINYVLLYVLSMGVVGSAWANTISQFTQMILLFLYIVCRRLHIQTWGGWSSECFQEWGSFFSMAVPSMLMMCIAWWAFEIGTFLAGTISMVELGAQSIVYEVATVLYMVPIGFAVASSVRVGNALGAGNIEQSKKSAKVALALTGICALGSCILLASLKNMVAYIFTTDEEIVALVGKVAPLYAASLLFDGVVCTSAGILRGAGRVKIGAIFEAVGYYIIALPIGISLMFVAKLGIVGLWTGILICSILEFLVFLIFILKLNWVKVSQEAQARAMMKMKMANGLNCNPVISKSVVSSNLEEQEGTMLTDINDQNLTERLPESTATYTVKVLSVKQLILRRGLALLAAVTVLMIGVVIRLSTGHG</sequence>
<dbReference type="Proteomes" id="UP000515156">
    <property type="component" value="Chromosome 13"/>
</dbReference>
<dbReference type="GO" id="GO:0015297">
    <property type="term" value="F:antiporter activity"/>
    <property type="evidence" value="ECO:0007669"/>
    <property type="project" value="InterPro"/>
</dbReference>
<keyword evidence="5 6" id="KW-0472">Membrane</keyword>
<feature type="transmembrane region" description="Helical" evidence="6">
    <location>
        <begin position="354"/>
        <end position="371"/>
    </location>
</feature>
<feature type="transmembrane region" description="Helical" evidence="6">
    <location>
        <begin position="481"/>
        <end position="500"/>
    </location>
</feature>
<gene>
    <name evidence="8" type="primary">LOC115456715</name>
</gene>
<feature type="transmembrane region" description="Helical" evidence="6">
    <location>
        <begin position="94"/>
        <end position="111"/>
    </location>
</feature>
<reference evidence="8" key="1">
    <citation type="submission" date="2025-08" db="UniProtKB">
        <authorList>
            <consortium name="RefSeq"/>
        </authorList>
    </citation>
    <scope>IDENTIFICATION</scope>
</reference>
<dbReference type="GO" id="GO:1990961">
    <property type="term" value="P:xenobiotic detoxification by transmembrane export across the plasma membrane"/>
    <property type="evidence" value="ECO:0007669"/>
    <property type="project" value="InterPro"/>
</dbReference>
<dbReference type="RefSeq" id="XP_030041830.1">
    <property type="nucleotide sequence ID" value="XM_030185970.1"/>
</dbReference>
<dbReference type="Pfam" id="PF01554">
    <property type="entry name" value="MatE"/>
    <property type="match status" value="2"/>
</dbReference>
<dbReference type="AlphaFoldDB" id="A0A6P7WUC0"/>
<accession>A0A6P7WUC0</accession>
<dbReference type="GO" id="GO:0042910">
    <property type="term" value="F:xenobiotic transmembrane transporter activity"/>
    <property type="evidence" value="ECO:0007669"/>
    <property type="project" value="InterPro"/>
</dbReference>
<feature type="transmembrane region" description="Helical" evidence="6">
    <location>
        <begin position="278"/>
        <end position="301"/>
    </location>
</feature>
<evidence type="ECO:0000256" key="2">
    <source>
        <dbReference type="ARBA" id="ARBA00010199"/>
    </source>
</evidence>
<feature type="transmembrane region" description="Helical" evidence="6">
    <location>
        <begin position="377"/>
        <end position="398"/>
    </location>
</feature>
<evidence type="ECO:0000256" key="6">
    <source>
        <dbReference type="RuleBase" id="RU004914"/>
    </source>
</evidence>
<dbReference type="OrthoDB" id="2126698at2759"/>